<evidence type="ECO:0000313" key="2">
    <source>
        <dbReference type="EMBL" id="KKS99281.1"/>
    </source>
</evidence>
<evidence type="ECO:0000313" key="3">
    <source>
        <dbReference type="Proteomes" id="UP000034646"/>
    </source>
</evidence>
<gene>
    <name evidence="2" type="ORF">UV76_C0022G0001</name>
</gene>
<feature type="signal peptide" evidence="1">
    <location>
        <begin position="1"/>
        <end position="26"/>
    </location>
</feature>
<dbReference type="Proteomes" id="UP000034646">
    <property type="component" value="Unassembled WGS sequence"/>
</dbReference>
<dbReference type="STRING" id="1618738.UV76_C0022G0001"/>
<accession>A0A0G1FWB3</accession>
<dbReference type="EMBL" id="LCFS01000022">
    <property type="protein sequence ID" value="KKS99281.1"/>
    <property type="molecule type" value="Genomic_DNA"/>
</dbReference>
<evidence type="ECO:0000256" key="1">
    <source>
        <dbReference type="SAM" id="SignalP"/>
    </source>
</evidence>
<comment type="caution">
    <text evidence="2">The sequence shown here is derived from an EMBL/GenBank/DDBJ whole genome shotgun (WGS) entry which is preliminary data.</text>
</comment>
<feature type="chain" id="PRO_5002537316" evidence="1">
    <location>
        <begin position="27"/>
        <end position="730"/>
    </location>
</feature>
<feature type="non-terminal residue" evidence="2">
    <location>
        <position position="730"/>
    </location>
</feature>
<sequence>MNFSFQKTIRLSVILFVFGFSFFAFNINRADAVDSNCVAAGEGNWSTITWTNCEGNPGGDPDSDDTVTIPDATTRTVTLDVDTTIGALVLCDTACATPDTSGLLNHNSGADLIVNGAVTIHGGSGANDTTRWNINAGTATVGGLITFNAQAANSGRDAQIIVTTGSLTANGGVDFEDVSGYDDTQIISYTSGTVTIGGSFSHDCGTIQNVTTAGTLVFSGAYNFGNSGVGCDAILTTLSGGTVKHGGSLTATAALAYASGSTTEFIGNSTITPTGGITFDNFKITSGTVTLAANITVPGNWTNNSGITALTGNYAVLFSGASKVINGTYLTPFYDLTISNGASITLNTSATVANNFLINTGGTATTFTHATGINLTVSGTVTIDQPTAAVNSQWLINDGTATVTGATTIGGNTNTASRVAKLILTTGTVQLGAINIGTGTTDVQVANKVIDLSGGAGTLKIKGPGSMITRSNLGTITPGTTSTVIFNSTSNQEIPMGTSGNNYYWGACTTQCYANLTILTGQGDVRNNITSANVSGNITVGDDSYSSKLEMIGATGQGNSITGNTGKTFLVNNNATLALYGSAENIPTGFSTITFDANSNIIFLQTTSITLTTGRTYGNVLFQPSSGTPTFTLPASITIQGSLIVGGGVGSPTVTGATNNPTLNIPGTMTLGSGSNFISSSSAALTVTGLTTISSGVTFTQGSAANFSTGGLTVNSTGIFTNTGTGDFTL</sequence>
<reference evidence="2 3" key="1">
    <citation type="journal article" date="2015" name="Nature">
        <title>rRNA introns, odd ribosomes, and small enigmatic genomes across a large radiation of phyla.</title>
        <authorList>
            <person name="Brown C.T."/>
            <person name="Hug L.A."/>
            <person name="Thomas B.C."/>
            <person name="Sharon I."/>
            <person name="Castelle C.J."/>
            <person name="Singh A."/>
            <person name="Wilkins M.J."/>
            <person name="Williams K.H."/>
            <person name="Banfield J.F."/>
        </authorList>
    </citation>
    <scope>NUCLEOTIDE SEQUENCE [LARGE SCALE GENOMIC DNA]</scope>
</reference>
<organism evidence="2 3">
    <name type="scientific">Candidatus Nomurabacteria bacterium GW2011_GWA2_43_15</name>
    <dbReference type="NCBI Taxonomy" id="1618738"/>
    <lineage>
        <taxon>Bacteria</taxon>
        <taxon>Candidatus Nomuraibacteriota</taxon>
    </lineage>
</organism>
<proteinExistence type="predicted"/>
<keyword evidence="1" id="KW-0732">Signal</keyword>
<name>A0A0G1FWB3_9BACT</name>
<protein>
    <submittedName>
        <fullName evidence="2">Adhesin HecA</fullName>
    </submittedName>
</protein>
<dbReference type="AlphaFoldDB" id="A0A0G1FWB3"/>